<sequence>MNNQSKGDPPKRKTSDGRIKVFKKLVSRGTVVDVDQDFSIDLLPSTEDQTATIIKVYKTPEYDGRYVDEPEMEKLGELILDFPNPSLGFDRKLVFNLTFGQMEIRAYCRDQYDK</sequence>
<dbReference type="EMBL" id="CAJVQB010012700">
    <property type="protein sequence ID" value="CAG8757386.1"/>
    <property type="molecule type" value="Genomic_DNA"/>
</dbReference>
<evidence type="ECO:0000313" key="2">
    <source>
        <dbReference type="Proteomes" id="UP000789901"/>
    </source>
</evidence>
<evidence type="ECO:0000313" key="1">
    <source>
        <dbReference type="EMBL" id="CAG8757386.1"/>
    </source>
</evidence>
<protein>
    <submittedName>
        <fullName evidence="1">6788_t:CDS:1</fullName>
    </submittedName>
</protein>
<dbReference type="PANTHER" id="PTHR14187">
    <property type="entry name" value="ALPHA KINASE/ELONGATION FACTOR 2 KINASE"/>
    <property type="match status" value="1"/>
</dbReference>
<keyword evidence="2" id="KW-1185">Reference proteome</keyword>
<name>A0ABN7VCY1_GIGMA</name>
<comment type="caution">
    <text evidence="1">The sequence shown here is derived from an EMBL/GenBank/DDBJ whole genome shotgun (WGS) entry which is preliminary data.</text>
</comment>
<dbReference type="Proteomes" id="UP000789901">
    <property type="component" value="Unassembled WGS sequence"/>
</dbReference>
<gene>
    <name evidence="1" type="ORF">GMARGA_LOCUS17065</name>
</gene>
<organism evidence="1 2">
    <name type="scientific">Gigaspora margarita</name>
    <dbReference type="NCBI Taxonomy" id="4874"/>
    <lineage>
        <taxon>Eukaryota</taxon>
        <taxon>Fungi</taxon>
        <taxon>Fungi incertae sedis</taxon>
        <taxon>Mucoromycota</taxon>
        <taxon>Glomeromycotina</taxon>
        <taxon>Glomeromycetes</taxon>
        <taxon>Diversisporales</taxon>
        <taxon>Gigasporaceae</taxon>
        <taxon>Gigaspora</taxon>
    </lineage>
</organism>
<reference evidence="1 2" key="1">
    <citation type="submission" date="2021-06" db="EMBL/GenBank/DDBJ databases">
        <authorList>
            <person name="Kallberg Y."/>
            <person name="Tangrot J."/>
            <person name="Rosling A."/>
        </authorList>
    </citation>
    <scope>NUCLEOTIDE SEQUENCE [LARGE SCALE GENOMIC DNA]</scope>
    <source>
        <strain evidence="1 2">120-4 pot B 10/14</strain>
    </source>
</reference>
<proteinExistence type="predicted"/>
<dbReference type="PANTHER" id="PTHR14187:SF5">
    <property type="entry name" value="HEAT SHOCK 70 KDA PROTEIN 12A"/>
    <property type="match status" value="1"/>
</dbReference>
<accession>A0ABN7VCY1</accession>
<feature type="non-terminal residue" evidence="1">
    <location>
        <position position="114"/>
    </location>
</feature>